<dbReference type="CDD" id="cd00303">
    <property type="entry name" value="retropepsin_like"/>
    <property type="match status" value="1"/>
</dbReference>
<dbReference type="Proteomes" id="UP000245207">
    <property type="component" value="Unassembled WGS sequence"/>
</dbReference>
<dbReference type="InterPro" id="IPR032567">
    <property type="entry name" value="RTL1-rel"/>
</dbReference>
<dbReference type="Gene3D" id="4.10.60.10">
    <property type="entry name" value="Zinc finger, CCHC-type"/>
    <property type="match status" value="1"/>
</dbReference>
<dbReference type="GO" id="GO:0003964">
    <property type="term" value="F:RNA-directed DNA polymerase activity"/>
    <property type="evidence" value="ECO:0007669"/>
    <property type="project" value="UniProtKB-KW"/>
</dbReference>
<dbReference type="PANTHER" id="PTHR15503:SF45">
    <property type="entry name" value="RNA-DIRECTED DNA POLYMERASE HOMOLOG"/>
    <property type="match status" value="1"/>
</dbReference>
<evidence type="ECO:0000313" key="5">
    <source>
        <dbReference type="Proteomes" id="UP000245207"/>
    </source>
</evidence>
<reference evidence="4 5" key="1">
    <citation type="journal article" date="2018" name="Mol. Plant">
        <title>The genome of Artemisia annua provides insight into the evolution of Asteraceae family and artemisinin biosynthesis.</title>
        <authorList>
            <person name="Shen Q."/>
            <person name="Zhang L."/>
            <person name="Liao Z."/>
            <person name="Wang S."/>
            <person name="Yan T."/>
            <person name="Shi P."/>
            <person name="Liu M."/>
            <person name="Fu X."/>
            <person name="Pan Q."/>
            <person name="Wang Y."/>
            <person name="Lv Z."/>
            <person name="Lu X."/>
            <person name="Zhang F."/>
            <person name="Jiang W."/>
            <person name="Ma Y."/>
            <person name="Chen M."/>
            <person name="Hao X."/>
            <person name="Li L."/>
            <person name="Tang Y."/>
            <person name="Lv G."/>
            <person name="Zhou Y."/>
            <person name="Sun X."/>
            <person name="Brodelius P.E."/>
            <person name="Rose J.K.C."/>
            <person name="Tang K."/>
        </authorList>
    </citation>
    <scope>NUCLEOTIDE SEQUENCE [LARGE SCALE GENOMIC DNA]</scope>
    <source>
        <strain evidence="5">cv. Huhao1</strain>
        <tissue evidence="4">Leaf</tissue>
    </source>
</reference>
<dbReference type="Pfam" id="PF00098">
    <property type="entry name" value="zf-CCHC"/>
    <property type="match status" value="2"/>
</dbReference>
<dbReference type="PANTHER" id="PTHR15503">
    <property type="entry name" value="LDOC1 RELATED"/>
    <property type="match status" value="1"/>
</dbReference>
<feature type="region of interest" description="Disordered" evidence="2">
    <location>
        <begin position="398"/>
        <end position="446"/>
    </location>
</feature>
<proteinExistence type="predicted"/>
<dbReference type="STRING" id="35608.A0A2U1Q131"/>
<keyword evidence="1" id="KW-0863">Zinc-finger</keyword>
<dbReference type="GO" id="GO:0003676">
    <property type="term" value="F:nucleic acid binding"/>
    <property type="evidence" value="ECO:0007669"/>
    <property type="project" value="InterPro"/>
</dbReference>
<evidence type="ECO:0000313" key="4">
    <source>
        <dbReference type="EMBL" id="PWA91685.1"/>
    </source>
</evidence>
<keyword evidence="5" id="KW-1185">Reference proteome</keyword>
<keyword evidence="4" id="KW-0808">Transferase</keyword>
<keyword evidence="1" id="KW-0862">Zinc</keyword>
<feature type="compositionally biased region" description="Basic and acidic residues" evidence="2">
    <location>
        <begin position="425"/>
        <end position="437"/>
    </location>
</feature>
<dbReference type="OrthoDB" id="1721192at2759"/>
<sequence length="650" mass="72157">MILGAKPLRDGVRDGRVQVVMVKVLSPPFSMVVRELEGERSLSRDRLAHNRMNLLDLDLGMVEHQQDENKKEVDLLGKRFREWYDEGVKAENKRLRHQLEDVKLSRVIDHMEKDRLEKDLYEMRRWAYDHWEEMVRLGYDDERIMPPKKMTNAEIRKLVADSVAQALAEDRAARANDAGAAGGGTGATGATGDDAGATGAAGGDAGATGAATGAVVRGCTYKQFLGCDPIKFRGTEGAVGLIRWFESVENTFILSKCAEDCKVQYAVGTMIEYAKSWWNSYAQPIGMEKAYETTWTDFKKLATNKFCPRSEIRLLETEFYDLKVKNYDIETYIRRFQELKALCPSMVPDFDKEIEAFLKGLPRSIKGDVTSSNPQTLDAAIVITQKLMAQVVEYGLAQNANNNNNNQHKRKWDDDKKGNNNQGHNNDHHQQNKRQENAKAMTDAPTGKGGYAGNYPYCNRCKKHHTGYCNAKCTTCGKNGHMANDCKGKATATGANTQPIVVCYGCGEKGHKSNNCPNKGNDKGEVVTCYGCGEKGHKSNHCPNKGNDKGGNNRAKAYAMGEQQGPNVVTDTFLLNNHYAKVLFDSGSDKSFVSTSFSALININPIKLNYSYEVELADGKLVSTNTVLRGCTIILANHPFSIDLKPPQKN</sequence>
<feature type="domain" description="CCHC-type" evidence="3">
    <location>
        <begin position="503"/>
        <end position="518"/>
    </location>
</feature>
<dbReference type="SMART" id="SM00343">
    <property type="entry name" value="ZnF_C2HC"/>
    <property type="match status" value="3"/>
</dbReference>
<dbReference type="Pfam" id="PF19259">
    <property type="entry name" value="Ty3_capsid"/>
    <property type="match status" value="1"/>
</dbReference>
<dbReference type="InterPro" id="IPR036875">
    <property type="entry name" value="Znf_CCHC_sf"/>
</dbReference>
<feature type="domain" description="CCHC-type" evidence="3">
    <location>
        <begin position="529"/>
        <end position="544"/>
    </location>
</feature>
<feature type="domain" description="CCHC-type" evidence="3">
    <location>
        <begin position="472"/>
        <end position="487"/>
    </location>
</feature>
<organism evidence="4 5">
    <name type="scientific">Artemisia annua</name>
    <name type="common">Sweet wormwood</name>
    <dbReference type="NCBI Taxonomy" id="35608"/>
    <lineage>
        <taxon>Eukaryota</taxon>
        <taxon>Viridiplantae</taxon>
        <taxon>Streptophyta</taxon>
        <taxon>Embryophyta</taxon>
        <taxon>Tracheophyta</taxon>
        <taxon>Spermatophyta</taxon>
        <taxon>Magnoliopsida</taxon>
        <taxon>eudicotyledons</taxon>
        <taxon>Gunneridae</taxon>
        <taxon>Pentapetalae</taxon>
        <taxon>asterids</taxon>
        <taxon>campanulids</taxon>
        <taxon>Asterales</taxon>
        <taxon>Asteraceae</taxon>
        <taxon>Asteroideae</taxon>
        <taxon>Anthemideae</taxon>
        <taxon>Artemisiinae</taxon>
        <taxon>Artemisia</taxon>
    </lineage>
</organism>
<dbReference type="InterPro" id="IPR045358">
    <property type="entry name" value="Ty3_capsid"/>
</dbReference>
<dbReference type="GO" id="GO:0008270">
    <property type="term" value="F:zinc ion binding"/>
    <property type="evidence" value="ECO:0007669"/>
    <property type="project" value="UniProtKB-KW"/>
</dbReference>
<comment type="caution">
    <text evidence="4">The sequence shown here is derived from an EMBL/GenBank/DDBJ whole genome shotgun (WGS) entry which is preliminary data.</text>
</comment>
<dbReference type="EMBL" id="PKPP01000527">
    <property type="protein sequence ID" value="PWA91685.1"/>
    <property type="molecule type" value="Genomic_DNA"/>
</dbReference>
<keyword evidence="4" id="KW-0695">RNA-directed DNA polymerase</keyword>
<dbReference type="PROSITE" id="PS50158">
    <property type="entry name" value="ZF_CCHC"/>
    <property type="match status" value="3"/>
</dbReference>
<accession>A0A2U1Q131</accession>
<protein>
    <submittedName>
        <fullName evidence="4">Reverse transcriptase domain-containing protein</fullName>
    </submittedName>
</protein>
<evidence type="ECO:0000256" key="1">
    <source>
        <dbReference type="PROSITE-ProRule" id="PRU00047"/>
    </source>
</evidence>
<keyword evidence="1" id="KW-0479">Metal-binding</keyword>
<dbReference type="InterPro" id="IPR001878">
    <property type="entry name" value="Znf_CCHC"/>
</dbReference>
<evidence type="ECO:0000259" key="3">
    <source>
        <dbReference type="PROSITE" id="PS50158"/>
    </source>
</evidence>
<dbReference type="SUPFAM" id="SSF57756">
    <property type="entry name" value="Retrovirus zinc finger-like domains"/>
    <property type="match status" value="1"/>
</dbReference>
<gene>
    <name evidence="4" type="ORF">CTI12_AA088540</name>
</gene>
<dbReference type="AlphaFoldDB" id="A0A2U1Q131"/>
<evidence type="ECO:0000256" key="2">
    <source>
        <dbReference type="SAM" id="MobiDB-lite"/>
    </source>
</evidence>
<keyword evidence="4" id="KW-0548">Nucleotidyltransferase</keyword>
<name>A0A2U1Q131_ARTAN</name>
<dbReference type="Pfam" id="PF08284">
    <property type="entry name" value="RVP_2"/>
    <property type="match status" value="1"/>
</dbReference>